<sequence>MSCSPAIKPNSPISAAAMDPPSTNRVDSAVNAAAVDLPSILAQPSAWTYRGEGNANLVVATTMEADTDVAAMDPFLKRLGTHHVILRVAKSAHAAAADAPQAHSALDMATFITHVVNPLFPPAHLPALIPVCLPPTFLTELRDHIDATGARPAKRANHAHIDPSQPIALLSPDYARLGDHTLCIEIKPKWLFVKDSTECARPNSPPRTPSPVHTPSPVRTSSPSAGSQACRFCMHQLLKAAKDPHYAPSQLCPLDFLDEATVPDAVRALLATPHNNLRVWVDGVPVSVTAPEWSSVAVDTLCDMSNGTTDARSALTTLLTSVLLELVPVLRTLGDHQQALDQFDPVHVHAEYLALAAQSVDPPRISLDEWRHVIARYLARRAAVEAGTSPPAVDRFQLLAEYVLSMTLKDCSMLITVSKGDELPEGEACKRLPGGEGLVYRAVLLDLDPKALAKVPQWFELDGEIRAHFANGAAAGADFAGVKL</sequence>
<organism evidence="10 11">
    <name type="scientific">Allomyces macrogynus (strain ATCC 38327)</name>
    <name type="common">Allomyces javanicus var. macrogynus</name>
    <dbReference type="NCBI Taxonomy" id="578462"/>
    <lineage>
        <taxon>Eukaryota</taxon>
        <taxon>Fungi</taxon>
        <taxon>Fungi incertae sedis</taxon>
        <taxon>Blastocladiomycota</taxon>
        <taxon>Blastocladiomycetes</taxon>
        <taxon>Blastocladiales</taxon>
        <taxon>Blastocladiaceae</taxon>
        <taxon>Allomyces</taxon>
    </lineage>
</organism>
<evidence type="ECO:0000256" key="6">
    <source>
        <dbReference type="ARBA" id="ARBA00022777"/>
    </source>
</evidence>
<feature type="compositionally biased region" description="Pro residues" evidence="9">
    <location>
        <begin position="203"/>
        <end position="214"/>
    </location>
</feature>
<evidence type="ECO:0000256" key="9">
    <source>
        <dbReference type="SAM" id="MobiDB-lite"/>
    </source>
</evidence>
<dbReference type="GO" id="GO:0035299">
    <property type="term" value="F:inositol-1,3,4,5,6-pentakisphosphate 2-kinase activity"/>
    <property type="evidence" value="ECO:0007669"/>
    <property type="project" value="UniProtKB-EC"/>
</dbReference>
<keyword evidence="6 8" id="KW-0418">Kinase</keyword>
<evidence type="ECO:0000256" key="5">
    <source>
        <dbReference type="ARBA" id="ARBA00022741"/>
    </source>
</evidence>
<dbReference type="AlphaFoldDB" id="A0A0L0TC41"/>
<keyword evidence="7 8" id="KW-0067">ATP-binding</keyword>
<dbReference type="InterPro" id="IPR043001">
    <property type="entry name" value="IP5_2-K_N_lobe"/>
</dbReference>
<dbReference type="VEuPathDB" id="FungiDB:AMAG_16775"/>
<gene>
    <name evidence="10" type="ORF">AMAG_16775</name>
</gene>
<feature type="region of interest" description="Disordered" evidence="9">
    <location>
        <begin position="1"/>
        <end position="20"/>
    </location>
</feature>
<dbReference type="STRING" id="578462.A0A0L0TC41"/>
<dbReference type="OMA" id="HRQHCIV"/>
<evidence type="ECO:0000256" key="8">
    <source>
        <dbReference type="RuleBase" id="RU364126"/>
    </source>
</evidence>
<evidence type="ECO:0000256" key="1">
    <source>
        <dbReference type="ARBA" id="ARBA00001774"/>
    </source>
</evidence>
<keyword evidence="5 8" id="KW-0547">Nucleotide-binding</keyword>
<dbReference type="Pfam" id="PF06090">
    <property type="entry name" value="Ins_P5_2-kin"/>
    <property type="match status" value="1"/>
</dbReference>
<dbReference type="eggNOG" id="KOG4749">
    <property type="taxonomic scope" value="Eukaryota"/>
</dbReference>
<keyword evidence="4 8" id="KW-0808">Transferase</keyword>
<keyword evidence="11" id="KW-1185">Reference proteome</keyword>
<dbReference type="PANTHER" id="PTHR14456:SF2">
    <property type="entry name" value="INOSITOL-PENTAKISPHOSPHATE 2-KINASE"/>
    <property type="match status" value="1"/>
</dbReference>
<comment type="catalytic activity">
    <reaction evidence="1 8">
        <text>1D-myo-inositol 1,3,4,5,6-pentakisphosphate + ATP = 1D-myo-inositol hexakisphosphate + ADP + H(+)</text>
        <dbReference type="Rhea" id="RHEA:20313"/>
        <dbReference type="ChEBI" id="CHEBI:15378"/>
        <dbReference type="ChEBI" id="CHEBI:30616"/>
        <dbReference type="ChEBI" id="CHEBI:57733"/>
        <dbReference type="ChEBI" id="CHEBI:58130"/>
        <dbReference type="ChEBI" id="CHEBI:456216"/>
        <dbReference type="EC" id="2.7.1.158"/>
    </reaction>
</comment>
<comment type="function">
    <text evidence="8">Phosphorylates Ins(1,3,4,5,6)P5 at position 2 to form Ins(1,2,3,4,5,6)P6 (InsP6 or phytate).</text>
</comment>
<accession>A0A0L0TC41</accession>
<dbReference type="EC" id="2.7.1.158" evidence="2 8"/>
<evidence type="ECO:0000256" key="2">
    <source>
        <dbReference type="ARBA" id="ARBA00012023"/>
    </source>
</evidence>
<dbReference type="GO" id="GO:0032958">
    <property type="term" value="P:inositol phosphate biosynthetic process"/>
    <property type="evidence" value="ECO:0007669"/>
    <property type="project" value="TreeGrafter"/>
</dbReference>
<dbReference type="Gene3D" id="3.30.200.110">
    <property type="entry name" value="Inositol-pentakisphosphate 2-kinase, N-lobe"/>
    <property type="match status" value="1"/>
</dbReference>
<dbReference type="Proteomes" id="UP000054350">
    <property type="component" value="Unassembled WGS sequence"/>
</dbReference>
<proteinExistence type="predicted"/>
<evidence type="ECO:0000256" key="3">
    <source>
        <dbReference type="ARBA" id="ARBA00014846"/>
    </source>
</evidence>
<dbReference type="EMBL" id="GG745378">
    <property type="protein sequence ID" value="KNE72286.1"/>
    <property type="molecule type" value="Genomic_DNA"/>
</dbReference>
<dbReference type="InterPro" id="IPR009286">
    <property type="entry name" value="Ins_P5_2-kin"/>
</dbReference>
<protein>
    <recommendedName>
        <fullName evidence="3 8">Inositol-pentakisphosphate 2-kinase</fullName>
        <ecNumber evidence="2 8">2.7.1.158</ecNumber>
    </recommendedName>
</protein>
<comment type="domain">
    <text evidence="8">The EXKPK motif is conserved in inositol-pentakisphosphate 2-kinases of both family 1 and 2.</text>
</comment>
<dbReference type="OrthoDB" id="272370at2759"/>
<reference evidence="11" key="2">
    <citation type="submission" date="2009-11" db="EMBL/GenBank/DDBJ databases">
        <title>The Genome Sequence of Allomyces macrogynus strain ATCC 38327.</title>
        <authorList>
            <consortium name="The Broad Institute Genome Sequencing Platform"/>
            <person name="Russ C."/>
            <person name="Cuomo C."/>
            <person name="Shea T."/>
            <person name="Young S.K."/>
            <person name="Zeng Q."/>
            <person name="Koehrsen M."/>
            <person name="Haas B."/>
            <person name="Borodovsky M."/>
            <person name="Guigo R."/>
            <person name="Alvarado L."/>
            <person name="Berlin A."/>
            <person name="Borenstein D."/>
            <person name="Chen Z."/>
            <person name="Engels R."/>
            <person name="Freedman E."/>
            <person name="Gellesch M."/>
            <person name="Goldberg J."/>
            <person name="Griggs A."/>
            <person name="Gujja S."/>
            <person name="Heiman D."/>
            <person name="Hepburn T."/>
            <person name="Howarth C."/>
            <person name="Jen D."/>
            <person name="Larson L."/>
            <person name="Lewis B."/>
            <person name="Mehta T."/>
            <person name="Park D."/>
            <person name="Pearson M."/>
            <person name="Roberts A."/>
            <person name="Saif S."/>
            <person name="Shenoy N."/>
            <person name="Sisk P."/>
            <person name="Stolte C."/>
            <person name="Sykes S."/>
            <person name="Walk T."/>
            <person name="White J."/>
            <person name="Yandava C."/>
            <person name="Burger G."/>
            <person name="Gray M.W."/>
            <person name="Holland P.W.H."/>
            <person name="King N."/>
            <person name="Lang F.B.F."/>
            <person name="Roger A.J."/>
            <person name="Ruiz-Trillo I."/>
            <person name="Lander E."/>
            <person name="Nusbaum C."/>
        </authorList>
    </citation>
    <scope>NUCLEOTIDE SEQUENCE [LARGE SCALE GENOMIC DNA]</scope>
    <source>
        <strain evidence="11">ATCC 38327</strain>
    </source>
</reference>
<dbReference type="PANTHER" id="PTHR14456">
    <property type="entry name" value="INOSITOL POLYPHOSPHATE KINASE 1"/>
    <property type="match status" value="1"/>
</dbReference>
<evidence type="ECO:0000256" key="7">
    <source>
        <dbReference type="ARBA" id="ARBA00022840"/>
    </source>
</evidence>
<dbReference type="GO" id="GO:0005524">
    <property type="term" value="F:ATP binding"/>
    <property type="evidence" value="ECO:0007669"/>
    <property type="project" value="UniProtKB-KW"/>
</dbReference>
<evidence type="ECO:0000313" key="10">
    <source>
        <dbReference type="EMBL" id="KNE72286.1"/>
    </source>
</evidence>
<feature type="region of interest" description="Disordered" evidence="9">
    <location>
        <begin position="197"/>
        <end position="223"/>
    </location>
</feature>
<name>A0A0L0TC41_ALLM3</name>
<evidence type="ECO:0000256" key="4">
    <source>
        <dbReference type="ARBA" id="ARBA00022679"/>
    </source>
</evidence>
<reference evidence="10 11" key="1">
    <citation type="submission" date="2009-11" db="EMBL/GenBank/DDBJ databases">
        <title>Annotation of Allomyces macrogynus ATCC 38327.</title>
        <authorList>
            <consortium name="The Broad Institute Genome Sequencing Platform"/>
            <person name="Russ C."/>
            <person name="Cuomo C."/>
            <person name="Burger G."/>
            <person name="Gray M.W."/>
            <person name="Holland P.W.H."/>
            <person name="King N."/>
            <person name="Lang F.B.F."/>
            <person name="Roger A.J."/>
            <person name="Ruiz-Trillo I."/>
            <person name="Young S.K."/>
            <person name="Zeng Q."/>
            <person name="Gargeya S."/>
            <person name="Fitzgerald M."/>
            <person name="Haas B."/>
            <person name="Abouelleil A."/>
            <person name="Alvarado L."/>
            <person name="Arachchi H.M."/>
            <person name="Berlin A."/>
            <person name="Chapman S.B."/>
            <person name="Gearin G."/>
            <person name="Goldberg J."/>
            <person name="Griggs A."/>
            <person name="Gujja S."/>
            <person name="Hansen M."/>
            <person name="Heiman D."/>
            <person name="Howarth C."/>
            <person name="Larimer J."/>
            <person name="Lui A."/>
            <person name="MacDonald P.J.P."/>
            <person name="McCowen C."/>
            <person name="Montmayeur A."/>
            <person name="Murphy C."/>
            <person name="Neiman D."/>
            <person name="Pearson M."/>
            <person name="Priest M."/>
            <person name="Roberts A."/>
            <person name="Saif S."/>
            <person name="Shea T."/>
            <person name="Sisk P."/>
            <person name="Stolte C."/>
            <person name="Sykes S."/>
            <person name="Wortman J."/>
            <person name="Nusbaum C."/>
            <person name="Birren B."/>
        </authorList>
    </citation>
    <scope>NUCLEOTIDE SEQUENCE [LARGE SCALE GENOMIC DNA]</scope>
    <source>
        <strain evidence="10 11">ATCC 38327</strain>
    </source>
</reference>
<dbReference type="GO" id="GO:0005634">
    <property type="term" value="C:nucleus"/>
    <property type="evidence" value="ECO:0007669"/>
    <property type="project" value="TreeGrafter"/>
</dbReference>
<evidence type="ECO:0000313" key="11">
    <source>
        <dbReference type="Proteomes" id="UP000054350"/>
    </source>
</evidence>